<protein>
    <submittedName>
        <fullName evidence="1">Uncharacterized protein</fullName>
    </submittedName>
</protein>
<evidence type="ECO:0000313" key="2">
    <source>
        <dbReference type="Proteomes" id="UP000182114"/>
    </source>
</evidence>
<dbReference type="eggNOG" id="ENOG502ZHD9">
    <property type="taxonomic scope" value="Bacteria"/>
</dbReference>
<gene>
    <name evidence="1" type="ORF">SAMN04487992_104374</name>
</gene>
<reference evidence="2" key="1">
    <citation type="submission" date="2016-10" db="EMBL/GenBank/DDBJ databases">
        <authorList>
            <person name="Varghese N."/>
            <person name="Submissions S."/>
        </authorList>
    </citation>
    <scope>NUCLEOTIDE SEQUENCE [LARGE SCALE GENOMIC DNA]</scope>
    <source>
        <strain evidence="2">DSM 24729</strain>
    </source>
</reference>
<dbReference type="RefSeq" id="WP_024481019.1">
    <property type="nucleotide sequence ID" value="NZ_FNBD01000004.1"/>
</dbReference>
<sequence>MVLIEFDAGVFPRTLTARSKANIKDFIQGQELAKFLKRGDLVGYTPNPLGPDDNPRPWPFPWPGPPWWNFKAPDPQTNLSNLIQGELFLEALIKSNGAKDSLSVIDTIKREGIASEALKELSVTLSNLQKSVEQQIKLLG</sequence>
<dbReference type="AlphaFoldDB" id="A0A1G7GH01"/>
<organism evidence="1 2">
    <name type="scientific">Cellulophaga baltica</name>
    <dbReference type="NCBI Taxonomy" id="76594"/>
    <lineage>
        <taxon>Bacteria</taxon>
        <taxon>Pseudomonadati</taxon>
        <taxon>Bacteroidota</taxon>
        <taxon>Flavobacteriia</taxon>
        <taxon>Flavobacteriales</taxon>
        <taxon>Flavobacteriaceae</taxon>
        <taxon>Cellulophaga</taxon>
    </lineage>
</organism>
<keyword evidence="2" id="KW-1185">Reference proteome</keyword>
<accession>A0A1G7GH01</accession>
<dbReference type="EMBL" id="FNBD01000004">
    <property type="protein sequence ID" value="SDE87404.1"/>
    <property type="molecule type" value="Genomic_DNA"/>
</dbReference>
<proteinExistence type="predicted"/>
<name>A0A1G7GH01_9FLAO</name>
<evidence type="ECO:0000313" key="1">
    <source>
        <dbReference type="EMBL" id="SDE87404.1"/>
    </source>
</evidence>
<dbReference type="Proteomes" id="UP000182114">
    <property type="component" value="Unassembled WGS sequence"/>
</dbReference>